<dbReference type="Proteomes" id="UP000014760">
    <property type="component" value="Unassembled WGS sequence"/>
</dbReference>
<feature type="transmembrane region" description="Helical" evidence="5">
    <location>
        <begin position="191"/>
        <end position="213"/>
    </location>
</feature>
<dbReference type="PROSITE" id="PS50262">
    <property type="entry name" value="G_PROTEIN_RECEP_F1_2"/>
    <property type="match status" value="1"/>
</dbReference>
<reference evidence="9" key="1">
    <citation type="submission" date="2012-12" db="EMBL/GenBank/DDBJ databases">
        <authorList>
            <person name="Hellsten U."/>
            <person name="Grimwood J."/>
            <person name="Chapman J.A."/>
            <person name="Shapiro H."/>
            <person name="Aerts A."/>
            <person name="Otillar R.P."/>
            <person name="Terry A.Y."/>
            <person name="Boore J.L."/>
            <person name="Simakov O."/>
            <person name="Marletaz F."/>
            <person name="Cho S.-J."/>
            <person name="Edsinger-Gonzales E."/>
            <person name="Havlak P."/>
            <person name="Kuo D.-H."/>
            <person name="Larsson T."/>
            <person name="Lv J."/>
            <person name="Arendt D."/>
            <person name="Savage R."/>
            <person name="Osoegawa K."/>
            <person name="de Jong P."/>
            <person name="Lindberg D.R."/>
            <person name="Seaver E.C."/>
            <person name="Weisblat D.A."/>
            <person name="Putnam N.H."/>
            <person name="Grigoriev I.V."/>
            <person name="Rokhsar D.S."/>
        </authorList>
    </citation>
    <scope>NUCLEOTIDE SEQUENCE</scope>
    <source>
        <strain evidence="9">I ESC-2004</strain>
    </source>
</reference>
<dbReference type="AlphaFoldDB" id="R7U497"/>
<feature type="domain" description="G-protein coupled receptors family 1 profile" evidence="6">
    <location>
        <begin position="29"/>
        <end position="212"/>
    </location>
</feature>
<keyword evidence="9" id="KW-1185">Reference proteome</keyword>
<feature type="transmembrane region" description="Helical" evidence="5">
    <location>
        <begin position="52"/>
        <end position="73"/>
    </location>
</feature>
<evidence type="ECO:0000313" key="8">
    <source>
        <dbReference type="EnsemblMetazoa" id="CapteP190629"/>
    </source>
</evidence>
<dbReference type="GO" id="GO:0004930">
    <property type="term" value="F:G protein-coupled receptor activity"/>
    <property type="evidence" value="ECO:0007669"/>
    <property type="project" value="InterPro"/>
</dbReference>
<evidence type="ECO:0000313" key="7">
    <source>
        <dbReference type="EMBL" id="ELU00794.1"/>
    </source>
</evidence>
<evidence type="ECO:0000259" key="6">
    <source>
        <dbReference type="PROSITE" id="PS50262"/>
    </source>
</evidence>
<evidence type="ECO:0000256" key="4">
    <source>
        <dbReference type="ARBA" id="ARBA00023136"/>
    </source>
</evidence>
<protein>
    <recommendedName>
        <fullName evidence="6">G-protein coupled receptors family 1 profile domain-containing protein</fullName>
    </recommendedName>
</protein>
<evidence type="ECO:0000256" key="5">
    <source>
        <dbReference type="SAM" id="Phobius"/>
    </source>
</evidence>
<evidence type="ECO:0000256" key="3">
    <source>
        <dbReference type="ARBA" id="ARBA00022989"/>
    </source>
</evidence>
<dbReference type="OrthoDB" id="9990906at2759"/>
<dbReference type="GO" id="GO:0016020">
    <property type="term" value="C:membrane"/>
    <property type="evidence" value="ECO:0007669"/>
    <property type="project" value="UniProtKB-SubCell"/>
</dbReference>
<dbReference type="EMBL" id="AMQN01009580">
    <property type="status" value="NOT_ANNOTATED_CDS"/>
    <property type="molecule type" value="Genomic_DNA"/>
</dbReference>
<sequence length="284" mass="32703">MTLKITVELPAMKELPLNVNATSQKQPQDRFVAVWLPFRATTICSVSKAKMVTLLLFITLVIYNVHVFCTIDLRSIDVNQRRQFCGARKNRYMREMFNYVNFATYSVIPFVIVLILNIGIIIKVSRSAPHINGELAIRSNDAAVEKQQRQQRVTYMLLTVSFTFILLTGPFTLHSLIVKDTKDVNQQARNLLSKTICFMLMYANHSVNFYLYCVTGKKFRNEFIDTFSVCFRDNRIVRRRSSNRTFRTPIGRCPSPNNDALALNIPPNRLPVEVVELEENLAVQ</sequence>
<organism evidence="7">
    <name type="scientific">Capitella teleta</name>
    <name type="common">Polychaete worm</name>
    <dbReference type="NCBI Taxonomy" id="283909"/>
    <lineage>
        <taxon>Eukaryota</taxon>
        <taxon>Metazoa</taxon>
        <taxon>Spiralia</taxon>
        <taxon>Lophotrochozoa</taxon>
        <taxon>Annelida</taxon>
        <taxon>Polychaeta</taxon>
        <taxon>Sedentaria</taxon>
        <taxon>Scolecida</taxon>
        <taxon>Capitellidae</taxon>
        <taxon>Capitella</taxon>
    </lineage>
</organism>
<accession>R7U497</accession>
<gene>
    <name evidence="7" type="ORF">CAPTEDRAFT_190629</name>
</gene>
<feature type="transmembrane region" description="Helical" evidence="5">
    <location>
        <begin position="102"/>
        <end position="122"/>
    </location>
</feature>
<dbReference type="InterPro" id="IPR052954">
    <property type="entry name" value="GPCR-Ligand_Int"/>
</dbReference>
<dbReference type="PANTHER" id="PTHR46641:SF25">
    <property type="entry name" value="CNMAMIDE RECEPTOR-RELATED"/>
    <property type="match status" value="1"/>
</dbReference>
<reference evidence="8" key="3">
    <citation type="submission" date="2015-06" db="UniProtKB">
        <authorList>
            <consortium name="EnsemblMetazoa"/>
        </authorList>
    </citation>
    <scope>IDENTIFICATION</scope>
</reference>
<keyword evidence="2 5" id="KW-0812">Transmembrane</keyword>
<feature type="transmembrane region" description="Helical" evidence="5">
    <location>
        <begin position="153"/>
        <end position="171"/>
    </location>
</feature>
<dbReference type="SUPFAM" id="SSF81321">
    <property type="entry name" value="Family A G protein-coupled receptor-like"/>
    <property type="match status" value="1"/>
</dbReference>
<evidence type="ECO:0000256" key="2">
    <source>
        <dbReference type="ARBA" id="ARBA00022692"/>
    </source>
</evidence>
<dbReference type="Gene3D" id="1.20.1070.10">
    <property type="entry name" value="Rhodopsin 7-helix transmembrane proteins"/>
    <property type="match status" value="1"/>
</dbReference>
<keyword evidence="3 5" id="KW-1133">Transmembrane helix</keyword>
<reference evidence="7 9" key="2">
    <citation type="journal article" date="2013" name="Nature">
        <title>Insights into bilaterian evolution from three spiralian genomes.</title>
        <authorList>
            <person name="Simakov O."/>
            <person name="Marletaz F."/>
            <person name="Cho S.J."/>
            <person name="Edsinger-Gonzales E."/>
            <person name="Havlak P."/>
            <person name="Hellsten U."/>
            <person name="Kuo D.H."/>
            <person name="Larsson T."/>
            <person name="Lv J."/>
            <person name="Arendt D."/>
            <person name="Savage R."/>
            <person name="Osoegawa K."/>
            <person name="de Jong P."/>
            <person name="Grimwood J."/>
            <person name="Chapman J.A."/>
            <person name="Shapiro H."/>
            <person name="Aerts A."/>
            <person name="Otillar R.P."/>
            <person name="Terry A.Y."/>
            <person name="Boore J.L."/>
            <person name="Grigoriev I.V."/>
            <person name="Lindberg D.R."/>
            <person name="Seaver E.C."/>
            <person name="Weisblat D.A."/>
            <person name="Putnam N.H."/>
            <person name="Rokhsar D.S."/>
        </authorList>
    </citation>
    <scope>NUCLEOTIDE SEQUENCE</scope>
    <source>
        <strain evidence="7 9">I ESC-2004</strain>
    </source>
</reference>
<dbReference type="InterPro" id="IPR017452">
    <property type="entry name" value="GPCR_Rhodpsn_7TM"/>
</dbReference>
<keyword evidence="4 5" id="KW-0472">Membrane</keyword>
<proteinExistence type="predicted"/>
<evidence type="ECO:0000313" key="9">
    <source>
        <dbReference type="Proteomes" id="UP000014760"/>
    </source>
</evidence>
<dbReference type="PANTHER" id="PTHR46641">
    <property type="entry name" value="FMRFAMIDE RECEPTOR-RELATED"/>
    <property type="match status" value="1"/>
</dbReference>
<dbReference type="Pfam" id="PF00001">
    <property type="entry name" value="7tm_1"/>
    <property type="match status" value="1"/>
</dbReference>
<dbReference type="InterPro" id="IPR000276">
    <property type="entry name" value="GPCR_Rhodpsn"/>
</dbReference>
<dbReference type="HOGENOM" id="CLU_085487_0_0_1"/>
<dbReference type="EMBL" id="KB305732">
    <property type="protein sequence ID" value="ELU00794.1"/>
    <property type="molecule type" value="Genomic_DNA"/>
</dbReference>
<dbReference type="EnsemblMetazoa" id="CapteT190629">
    <property type="protein sequence ID" value="CapteP190629"/>
    <property type="gene ID" value="CapteG190629"/>
</dbReference>
<comment type="subcellular location">
    <subcellularLocation>
        <location evidence="1">Membrane</location>
    </subcellularLocation>
</comment>
<name>R7U497_CAPTE</name>
<evidence type="ECO:0000256" key="1">
    <source>
        <dbReference type="ARBA" id="ARBA00004370"/>
    </source>
</evidence>
<dbReference type="STRING" id="283909.R7U497"/>